<dbReference type="SMART" id="SM01381">
    <property type="entry name" value="7TM_GPCR_Srsx"/>
    <property type="match status" value="1"/>
</dbReference>
<feature type="transmembrane region" description="Helical" evidence="6">
    <location>
        <begin position="49"/>
        <end position="69"/>
    </location>
</feature>
<evidence type="ECO:0000256" key="1">
    <source>
        <dbReference type="ARBA" id="ARBA00004370"/>
    </source>
</evidence>
<dbReference type="Pfam" id="PF10320">
    <property type="entry name" value="7TM_GPCR_Srsx"/>
    <property type="match status" value="1"/>
</dbReference>
<dbReference type="InterPro" id="IPR000276">
    <property type="entry name" value="GPCR_Rhodpsn"/>
</dbReference>
<keyword evidence="2 6" id="KW-0812">Transmembrane</keyword>
<feature type="region of interest" description="Disordered" evidence="5">
    <location>
        <begin position="174"/>
        <end position="197"/>
    </location>
</feature>
<organism evidence="7 8">
    <name type="scientific">Pristionchus mayeri</name>
    <dbReference type="NCBI Taxonomy" id="1317129"/>
    <lineage>
        <taxon>Eukaryota</taxon>
        <taxon>Metazoa</taxon>
        <taxon>Ecdysozoa</taxon>
        <taxon>Nematoda</taxon>
        <taxon>Chromadorea</taxon>
        <taxon>Rhabditida</taxon>
        <taxon>Rhabditina</taxon>
        <taxon>Diplogasteromorpha</taxon>
        <taxon>Diplogasteroidea</taxon>
        <taxon>Neodiplogasteridae</taxon>
        <taxon>Pristionchus</taxon>
    </lineage>
</organism>
<dbReference type="Gene3D" id="1.20.1070.10">
    <property type="entry name" value="Rhodopsin 7-helix transmembrane proteins"/>
    <property type="match status" value="1"/>
</dbReference>
<protein>
    <recommendedName>
        <fullName evidence="9">G protein-coupled receptor</fullName>
    </recommendedName>
</protein>
<accession>A0AAN5CJ51</accession>
<dbReference type="InterPro" id="IPR019424">
    <property type="entry name" value="7TM_GPCR_Srsx"/>
</dbReference>
<evidence type="ECO:0000256" key="3">
    <source>
        <dbReference type="ARBA" id="ARBA00022989"/>
    </source>
</evidence>
<dbReference type="GO" id="GO:0004930">
    <property type="term" value="F:G protein-coupled receptor activity"/>
    <property type="evidence" value="ECO:0007669"/>
    <property type="project" value="InterPro"/>
</dbReference>
<proteinExistence type="predicted"/>
<dbReference type="PANTHER" id="PTHR23360">
    <property type="entry name" value="G-PROTEIN COUPLED RECEPTORS FAMILY 1 PROFILE DOMAIN-CONTAINING PROTEIN-RELATED"/>
    <property type="match status" value="1"/>
</dbReference>
<keyword evidence="3 6" id="KW-1133">Transmembrane helix</keyword>
<dbReference type="InterPro" id="IPR047130">
    <property type="entry name" value="7TM_GPCR_Srsx_nematod"/>
</dbReference>
<gene>
    <name evidence="7" type="ORF">PMAYCL1PPCAC_15562</name>
</gene>
<evidence type="ECO:0000313" key="8">
    <source>
        <dbReference type="Proteomes" id="UP001328107"/>
    </source>
</evidence>
<dbReference type="AlphaFoldDB" id="A0AAN5CJ51"/>
<dbReference type="EMBL" id="BTRK01000004">
    <property type="protein sequence ID" value="GMR45367.1"/>
    <property type="molecule type" value="Genomic_DNA"/>
</dbReference>
<evidence type="ECO:0000256" key="6">
    <source>
        <dbReference type="SAM" id="Phobius"/>
    </source>
</evidence>
<evidence type="ECO:0008006" key="9">
    <source>
        <dbReference type="Google" id="ProtNLM"/>
    </source>
</evidence>
<evidence type="ECO:0000256" key="5">
    <source>
        <dbReference type="SAM" id="MobiDB-lite"/>
    </source>
</evidence>
<sequence length="197" mass="22326">YVIFLQIPCVLYSASFIVASSFFDDDRQIAVCNPPEAFPRVVNNVRTQLGLALGVVVLLLYLYIIFLLIRRSPTRTVKSSQIRAAKSMVALTAAYLLSWFCTASISFLATRMPLNSLFIRVYNQYAVLFALAAYSLTYYIHFLISREYRRAFLANFCCRPFARPMQQLFGSKRSSELTPIGIPSSPGSRTQSRFVLT</sequence>
<evidence type="ECO:0000256" key="2">
    <source>
        <dbReference type="ARBA" id="ARBA00022692"/>
    </source>
</evidence>
<dbReference type="Proteomes" id="UP001328107">
    <property type="component" value="Unassembled WGS sequence"/>
</dbReference>
<keyword evidence="8" id="KW-1185">Reference proteome</keyword>
<evidence type="ECO:0000256" key="4">
    <source>
        <dbReference type="ARBA" id="ARBA00023136"/>
    </source>
</evidence>
<keyword evidence="4 6" id="KW-0472">Membrane</keyword>
<reference evidence="8" key="1">
    <citation type="submission" date="2022-10" db="EMBL/GenBank/DDBJ databases">
        <title>Genome assembly of Pristionchus species.</title>
        <authorList>
            <person name="Yoshida K."/>
            <person name="Sommer R.J."/>
        </authorList>
    </citation>
    <scope>NUCLEOTIDE SEQUENCE [LARGE SCALE GENOMIC DNA]</scope>
    <source>
        <strain evidence="8">RS5460</strain>
    </source>
</reference>
<comment type="subcellular location">
    <subcellularLocation>
        <location evidence="1">Membrane</location>
    </subcellularLocation>
</comment>
<comment type="caution">
    <text evidence="7">The sequence shown here is derived from an EMBL/GenBank/DDBJ whole genome shotgun (WGS) entry which is preliminary data.</text>
</comment>
<dbReference type="GO" id="GO:0016020">
    <property type="term" value="C:membrane"/>
    <property type="evidence" value="ECO:0007669"/>
    <property type="project" value="UniProtKB-SubCell"/>
</dbReference>
<name>A0AAN5CJ51_9BILA</name>
<dbReference type="SUPFAM" id="SSF81321">
    <property type="entry name" value="Family A G protein-coupled receptor-like"/>
    <property type="match status" value="1"/>
</dbReference>
<dbReference type="PANTHER" id="PTHR23360:SF37">
    <property type="entry name" value="G-PROTEIN COUPLED RECEPTORS FAMILY 1 PROFILE DOMAIN-CONTAINING PROTEIN"/>
    <property type="match status" value="1"/>
</dbReference>
<feature type="transmembrane region" description="Helical" evidence="6">
    <location>
        <begin position="121"/>
        <end position="140"/>
    </location>
</feature>
<evidence type="ECO:0000313" key="7">
    <source>
        <dbReference type="EMBL" id="GMR45367.1"/>
    </source>
</evidence>
<feature type="non-terminal residue" evidence="7">
    <location>
        <position position="1"/>
    </location>
</feature>
<feature type="compositionally biased region" description="Polar residues" evidence="5">
    <location>
        <begin position="185"/>
        <end position="197"/>
    </location>
</feature>
<feature type="transmembrane region" description="Helical" evidence="6">
    <location>
        <begin position="89"/>
        <end position="109"/>
    </location>
</feature>